<evidence type="ECO:0000313" key="2">
    <source>
        <dbReference type="Proteomes" id="UP001242903"/>
    </source>
</evidence>
<accession>A0ABT7S003</accession>
<name>A0ABT7S003_9LACO</name>
<keyword evidence="2" id="KW-1185">Reference proteome</keyword>
<evidence type="ECO:0000313" key="1">
    <source>
        <dbReference type="EMBL" id="MDM7646799.1"/>
    </source>
</evidence>
<organism evidence="1 2">
    <name type="scientific">Leuconostoc falkenbergense</name>
    <dbReference type="NCBI Taxonomy" id="2766470"/>
    <lineage>
        <taxon>Bacteria</taxon>
        <taxon>Bacillati</taxon>
        <taxon>Bacillota</taxon>
        <taxon>Bacilli</taxon>
        <taxon>Lactobacillales</taxon>
        <taxon>Lactobacillaceae</taxon>
        <taxon>Leuconostoc</taxon>
    </lineage>
</organism>
<comment type="caution">
    <text evidence="1">The sequence shown here is derived from an EMBL/GenBank/DDBJ whole genome shotgun (WGS) entry which is preliminary data.</text>
</comment>
<reference evidence="1 2" key="1">
    <citation type="submission" date="2023-06" db="EMBL/GenBank/DDBJ databases">
        <title>Draft Genome Sequences of lactic acid bacteria strains isolated from fermented milk products.</title>
        <authorList>
            <person name="Elcheninov A.G."/>
            <person name="Klyukina A."/>
            <person name="Zayulina K.S."/>
            <person name="Gavirova L.A."/>
            <person name="Shcherbakova P.A."/>
            <person name="Shestakov A.I."/>
            <person name="Kublanov I.V."/>
            <person name="Kochetkova T.V."/>
        </authorList>
    </citation>
    <scope>NUCLEOTIDE SEQUENCE [LARGE SCALE GENOMIC DNA]</scope>
    <source>
        <strain evidence="1 2">TOM.81</strain>
    </source>
</reference>
<dbReference type="Proteomes" id="UP001242903">
    <property type="component" value="Unassembled WGS sequence"/>
</dbReference>
<dbReference type="RefSeq" id="WP_289456632.1">
    <property type="nucleotide sequence ID" value="NZ_JAUCAQ010000014.1"/>
</dbReference>
<protein>
    <recommendedName>
        <fullName evidence="3">Phage protein</fullName>
    </recommendedName>
</protein>
<sequence length="174" mass="20435">MTEPVAYLQLDIHGKEMVHIEKDMNGYETKPLYTADQFHKHVKMTSKLRDKFIDMKMKYATFYSFSKEIYEKGNPFYSITEHDLMRAWLNPEETIEIIPTVKWFVRSKQPYQPDIVQGLPESGYLYLTDGGGYSIEYCEMTTFKDDATKFDTKEEAELWTNPLTEAVQLPEEGE</sequence>
<gene>
    <name evidence="1" type="ORF">QUE93_07195</name>
</gene>
<dbReference type="EMBL" id="JAUCAQ010000014">
    <property type="protein sequence ID" value="MDM7646799.1"/>
    <property type="molecule type" value="Genomic_DNA"/>
</dbReference>
<evidence type="ECO:0008006" key="3">
    <source>
        <dbReference type="Google" id="ProtNLM"/>
    </source>
</evidence>
<proteinExistence type="predicted"/>